<comment type="caution">
    <text evidence="8">The sequence shown here is derived from an EMBL/GenBank/DDBJ whole genome shotgun (WGS) entry which is preliminary data.</text>
</comment>
<reference evidence="9" key="1">
    <citation type="journal article" date="2019" name="Int. J. Syst. Evol. Microbiol.">
        <title>The Global Catalogue of Microorganisms (GCM) 10K type strain sequencing project: providing services to taxonomists for standard genome sequencing and annotation.</title>
        <authorList>
            <consortium name="The Broad Institute Genomics Platform"/>
            <consortium name="The Broad Institute Genome Sequencing Center for Infectious Disease"/>
            <person name="Wu L."/>
            <person name="Ma J."/>
        </authorList>
    </citation>
    <scope>NUCLEOTIDE SEQUENCE [LARGE SCALE GENOMIC DNA]</scope>
    <source>
        <strain evidence="9">JCM 18715</strain>
    </source>
</reference>
<dbReference type="InterPro" id="IPR058240">
    <property type="entry name" value="rSAM_sf"/>
</dbReference>
<dbReference type="RefSeq" id="WP_345531459.1">
    <property type="nucleotide sequence ID" value="NZ_BAABLD010000002.1"/>
</dbReference>
<dbReference type="SFLD" id="SFLDS00029">
    <property type="entry name" value="Radical_SAM"/>
    <property type="match status" value="1"/>
</dbReference>
<dbReference type="InterPro" id="IPR006638">
    <property type="entry name" value="Elp3/MiaA/NifB-like_rSAM"/>
</dbReference>
<dbReference type="Gene3D" id="3.80.30.20">
    <property type="entry name" value="tm_1862 like domain"/>
    <property type="match status" value="1"/>
</dbReference>
<evidence type="ECO:0000313" key="8">
    <source>
        <dbReference type="EMBL" id="GAA5159963.1"/>
    </source>
</evidence>
<dbReference type="SUPFAM" id="SSF102114">
    <property type="entry name" value="Radical SAM enzymes"/>
    <property type="match status" value="1"/>
</dbReference>
<evidence type="ECO:0000259" key="7">
    <source>
        <dbReference type="PROSITE" id="PS51918"/>
    </source>
</evidence>
<dbReference type="InterPro" id="IPR006158">
    <property type="entry name" value="Cobalamin-bd"/>
</dbReference>
<dbReference type="PROSITE" id="PS51918">
    <property type="entry name" value="RADICAL_SAM"/>
    <property type="match status" value="1"/>
</dbReference>
<evidence type="ECO:0000256" key="3">
    <source>
        <dbReference type="ARBA" id="ARBA00022723"/>
    </source>
</evidence>
<dbReference type="Pfam" id="PF02310">
    <property type="entry name" value="B12-binding"/>
    <property type="match status" value="1"/>
</dbReference>
<evidence type="ECO:0000256" key="4">
    <source>
        <dbReference type="ARBA" id="ARBA00023004"/>
    </source>
</evidence>
<dbReference type="PANTHER" id="PTHR43409">
    <property type="entry name" value="ANAEROBIC MAGNESIUM-PROTOPORPHYRIN IX MONOMETHYL ESTER CYCLASE-RELATED"/>
    <property type="match status" value="1"/>
</dbReference>
<evidence type="ECO:0000259" key="6">
    <source>
        <dbReference type="PROSITE" id="PS51332"/>
    </source>
</evidence>
<gene>
    <name evidence="8" type="ORF">GCM10025770_07090</name>
</gene>
<dbReference type="InterPro" id="IPR007197">
    <property type="entry name" value="rSAM"/>
</dbReference>
<accession>A0ABP9QDA6</accession>
<evidence type="ECO:0000256" key="5">
    <source>
        <dbReference type="ARBA" id="ARBA00023014"/>
    </source>
</evidence>
<dbReference type="Pfam" id="PF04055">
    <property type="entry name" value="Radical_SAM"/>
    <property type="match status" value="1"/>
</dbReference>
<keyword evidence="3" id="KW-0479">Metal-binding</keyword>
<dbReference type="SMART" id="SM00729">
    <property type="entry name" value="Elp3"/>
    <property type="match status" value="1"/>
</dbReference>
<organism evidence="8 9">
    <name type="scientific">Viridibacterium curvum</name>
    <dbReference type="NCBI Taxonomy" id="1101404"/>
    <lineage>
        <taxon>Bacteria</taxon>
        <taxon>Pseudomonadati</taxon>
        <taxon>Pseudomonadota</taxon>
        <taxon>Betaproteobacteria</taxon>
        <taxon>Rhodocyclales</taxon>
        <taxon>Rhodocyclaceae</taxon>
        <taxon>Viridibacterium</taxon>
    </lineage>
</organism>
<comment type="cofactor">
    <cofactor evidence="1">
        <name>[4Fe-4S] cluster</name>
        <dbReference type="ChEBI" id="CHEBI:49883"/>
    </cofactor>
</comment>
<proteinExistence type="predicted"/>
<evidence type="ECO:0000256" key="2">
    <source>
        <dbReference type="ARBA" id="ARBA00022691"/>
    </source>
</evidence>
<name>A0ABP9QDA6_9RHOO</name>
<dbReference type="SFLD" id="SFLDG01123">
    <property type="entry name" value="methyltransferase_(Class_B)"/>
    <property type="match status" value="1"/>
</dbReference>
<sequence length="494" mass="54227">MRVLLIYSNQSREVEPAAPIGLSYVAAATRAAGHVVQLLDLAFSADIHTALRNSIATFRPEAVGLSIRNIDNVISQRFESPLAALQAQAAVIRDACGPDVPLILGGPSISILGAQALPLFQADFAIVGEGEAAFPALLTALHQHASVQQIAGVCYWRDGRPQRNPPALLPGFAGSGMEDFVCWRDYQQLGGTWPLQSKRGCPMRCSYCTYPLIEGRKQRLRDPLEVLDEVERVWRETGARCFEFVDSTFNTPSTHAIAVCEEIVRRREAGRLKTSFTTMGINPRDVPIELFPLMRRAGFNSMMVSPEAGCDAMLKSLRKGFTMREVARCADLARHAGLKSLWCFMLGAPGETTSTCDETLNFAETRLAGGSFLSVFFTGIRILPGTALAAQALAEGYIQPDTDLAGGVFYRSPLVPEEALIKRVTQGILRNPCIVHAADSQISDGKRRVYRWLDRFGVPGPYWRFLPGWLNLAPIRYLRGRSLAPDNPSFALTT</sequence>
<keyword evidence="5" id="KW-0411">Iron-sulfur</keyword>
<keyword evidence="9" id="KW-1185">Reference proteome</keyword>
<dbReference type="Proteomes" id="UP001500547">
    <property type="component" value="Unassembled WGS sequence"/>
</dbReference>
<dbReference type="CDD" id="cd01335">
    <property type="entry name" value="Radical_SAM"/>
    <property type="match status" value="1"/>
</dbReference>
<dbReference type="InterPro" id="IPR051198">
    <property type="entry name" value="BchE-like"/>
</dbReference>
<feature type="domain" description="Radical SAM core" evidence="7">
    <location>
        <begin position="187"/>
        <end position="422"/>
    </location>
</feature>
<dbReference type="EMBL" id="BAABLD010000002">
    <property type="protein sequence ID" value="GAA5159963.1"/>
    <property type="molecule type" value="Genomic_DNA"/>
</dbReference>
<keyword evidence="2" id="KW-0949">S-adenosyl-L-methionine</keyword>
<dbReference type="InterPro" id="IPR034466">
    <property type="entry name" value="Methyltransferase_Class_B"/>
</dbReference>
<protein>
    <submittedName>
        <fullName evidence="8">B12-binding domain-containing radical SAM protein</fullName>
    </submittedName>
</protein>
<dbReference type="Gene3D" id="3.40.50.280">
    <property type="entry name" value="Cobalamin-binding domain"/>
    <property type="match status" value="1"/>
</dbReference>
<evidence type="ECO:0000313" key="9">
    <source>
        <dbReference type="Proteomes" id="UP001500547"/>
    </source>
</evidence>
<keyword evidence="4" id="KW-0408">Iron</keyword>
<dbReference type="PANTHER" id="PTHR43409:SF16">
    <property type="entry name" value="SLR0320 PROTEIN"/>
    <property type="match status" value="1"/>
</dbReference>
<dbReference type="InterPro" id="IPR023404">
    <property type="entry name" value="rSAM_horseshoe"/>
</dbReference>
<feature type="domain" description="B12-binding" evidence="6">
    <location>
        <begin position="1"/>
        <end position="148"/>
    </location>
</feature>
<dbReference type="PROSITE" id="PS51332">
    <property type="entry name" value="B12_BINDING"/>
    <property type="match status" value="1"/>
</dbReference>
<evidence type="ECO:0000256" key="1">
    <source>
        <dbReference type="ARBA" id="ARBA00001966"/>
    </source>
</evidence>
<dbReference type="SFLD" id="SFLDG01082">
    <property type="entry name" value="B12-binding_domain_containing"/>
    <property type="match status" value="1"/>
</dbReference>